<feature type="domain" description="NADH:flavin oxidoreductase/NADH oxidase N-terminal" evidence="6">
    <location>
        <begin position="8"/>
        <end position="340"/>
    </location>
</feature>
<dbReference type="OrthoDB" id="3169239at2"/>
<accession>A0A5J5IZC9</accession>
<dbReference type="RefSeq" id="WP_150449936.1">
    <property type="nucleotide sequence ID" value="NZ_VYSA01000003.1"/>
</dbReference>
<dbReference type="Pfam" id="PF00724">
    <property type="entry name" value="Oxidored_FMN"/>
    <property type="match status" value="1"/>
</dbReference>
<dbReference type="InterPro" id="IPR001155">
    <property type="entry name" value="OxRdtase_FMN_N"/>
</dbReference>
<dbReference type="CDD" id="cd02932">
    <property type="entry name" value="OYE_YqiM_FMN"/>
    <property type="match status" value="1"/>
</dbReference>
<reference evidence="8" key="1">
    <citation type="submission" date="2019-09" db="EMBL/GenBank/DDBJ databases">
        <title>Mumia zhuanghuii sp. nov. isolated from the intestinal contents of plateau pika (Ochotona curzoniae) in the Qinghai-Tibet plateau of China.</title>
        <authorList>
            <person name="Tian Z."/>
        </authorList>
    </citation>
    <scope>NUCLEOTIDE SEQUENCE [LARGE SCALE GENOMIC DNA]</scope>
    <source>
        <strain evidence="8">JCM 30598</strain>
    </source>
</reference>
<dbReference type="InterPro" id="IPR013785">
    <property type="entry name" value="Aldolase_TIM"/>
</dbReference>
<evidence type="ECO:0000256" key="5">
    <source>
        <dbReference type="ARBA" id="ARBA00023002"/>
    </source>
</evidence>
<evidence type="ECO:0000256" key="4">
    <source>
        <dbReference type="ARBA" id="ARBA00022857"/>
    </source>
</evidence>
<dbReference type="InterPro" id="IPR044152">
    <property type="entry name" value="YqjM-like"/>
</dbReference>
<evidence type="ECO:0000313" key="7">
    <source>
        <dbReference type="EMBL" id="KAA9106587.1"/>
    </source>
</evidence>
<keyword evidence="5" id="KW-0560">Oxidoreductase</keyword>
<dbReference type="PANTHER" id="PTHR43303:SF4">
    <property type="entry name" value="NADPH DEHYDROGENASE C23G7.10C-RELATED"/>
    <property type="match status" value="1"/>
</dbReference>
<dbReference type="AlphaFoldDB" id="A0A5J5IZC9"/>
<organism evidence="7 8">
    <name type="scientific">Microbacterium rhizomatis</name>
    <dbReference type="NCBI Taxonomy" id="1631477"/>
    <lineage>
        <taxon>Bacteria</taxon>
        <taxon>Bacillati</taxon>
        <taxon>Actinomycetota</taxon>
        <taxon>Actinomycetes</taxon>
        <taxon>Micrococcales</taxon>
        <taxon>Microbacteriaceae</taxon>
        <taxon>Microbacterium</taxon>
    </lineage>
</organism>
<keyword evidence="2" id="KW-0285">Flavoprotein</keyword>
<dbReference type="EMBL" id="VYSA01000003">
    <property type="protein sequence ID" value="KAA9106587.1"/>
    <property type="molecule type" value="Genomic_DNA"/>
</dbReference>
<sequence>MPRLSPRLFEPITLNGLTIPHRLWVAPMCQYSSVDGMPGDWHLVHLGSFAIGRAGLIMTEAAAVSPEGRISPDDVGIWNDQHVAAWRRVVDFVHGMDSLIGIQLSHAGRKAATYPPTRGRGSVPLEEGGWTTLGPSAVAYGTFTTPVELDAAGIAKVVEDYADAAERAVEAGFDLVEIHAAHGYLLGQFLSPTSNLRTDEYGGDAGGRDRLLREVIAAVRERIPADMPLVLRISATEWVPGGVTVQDTIATLQGIEGVDLVSVSSGGNSPDQQIPAGPGYQQPLSREVRASIDLPVGVAGLITTPEQAEAALGAGDADVVYVARQFLREPTFALRAAAALRGELEWAWQYNRAKYIESIP</sequence>
<evidence type="ECO:0000256" key="1">
    <source>
        <dbReference type="ARBA" id="ARBA00001917"/>
    </source>
</evidence>
<evidence type="ECO:0000259" key="6">
    <source>
        <dbReference type="Pfam" id="PF00724"/>
    </source>
</evidence>
<gene>
    <name evidence="7" type="ORF">F6B43_15795</name>
</gene>
<proteinExistence type="predicted"/>
<dbReference type="GO" id="GO:0010181">
    <property type="term" value="F:FMN binding"/>
    <property type="evidence" value="ECO:0007669"/>
    <property type="project" value="InterPro"/>
</dbReference>
<dbReference type="GO" id="GO:0050661">
    <property type="term" value="F:NADP binding"/>
    <property type="evidence" value="ECO:0007669"/>
    <property type="project" value="InterPro"/>
</dbReference>
<dbReference type="Gene3D" id="3.20.20.70">
    <property type="entry name" value="Aldolase class I"/>
    <property type="match status" value="1"/>
</dbReference>
<evidence type="ECO:0000256" key="2">
    <source>
        <dbReference type="ARBA" id="ARBA00022630"/>
    </source>
</evidence>
<evidence type="ECO:0000256" key="3">
    <source>
        <dbReference type="ARBA" id="ARBA00022643"/>
    </source>
</evidence>
<keyword evidence="8" id="KW-1185">Reference proteome</keyword>
<comment type="caution">
    <text evidence="7">The sequence shown here is derived from an EMBL/GenBank/DDBJ whole genome shotgun (WGS) entry which is preliminary data.</text>
</comment>
<dbReference type="SUPFAM" id="SSF51395">
    <property type="entry name" value="FMN-linked oxidoreductases"/>
    <property type="match status" value="1"/>
</dbReference>
<dbReference type="PANTHER" id="PTHR43303">
    <property type="entry name" value="NADPH DEHYDROGENASE C23G7.10C-RELATED"/>
    <property type="match status" value="1"/>
</dbReference>
<protein>
    <submittedName>
        <fullName evidence="7">NADH:flavin oxidoreductase/NADH oxidase</fullName>
    </submittedName>
</protein>
<dbReference type="GO" id="GO:0003959">
    <property type="term" value="F:NADPH dehydrogenase activity"/>
    <property type="evidence" value="ECO:0007669"/>
    <property type="project" value="InterPro"/>
</dbReference>
<comment type="cofactor">
    <cofactor evidence="1">
        <name>FMN</name>
        <dbReference type="ChEBI" id="CHEBI:58210"/>
    </cofactor>
</comment>
<keyword evidence="3" id="KW-0288">FMN</keyword>
<keyword evidence="4" id="KW-0521">NADP</keyword>
<evidence type="ECO:0000313" key="8">
    <source>
        <dbReference type="Proteomes" id="UP000325827"/>
    </source>
</evidence>
<name>A0A5J5IZC9_9MICO</name>
<dbReference type="Proteomes" id="UP000325827">
    <property type="component" value="Unassembled WGS sequence"/>
</dbReference>